<dbReference type="Gene3D" id="3.90.320.10">
    <property type="match status" value="1"/>
</dbReference>
<gene>
    <name evidence="12" type="ORF">H9726_00200</name>
</gene>
<dbReference type="GO" id="GO:0006310">
    <property type="term" value="P:DNA recombination"/>
    <property type="evidence" value="ECO:0007669"/>
    <property type="project" value="TreeGrafter"/>
</dbReference>
<dbReference type="SUPFAM" id="SSF52540">
    <property type="entry name" value="P-loop containing nucleoside triphosphate hydrolases"/>
    <property type="match status" value="1"/>
</dbReference>
<feature type="domain" description="ATP-dependent helicase/deoxyribonuclease subunit B N-terminal" evidence="11">
    <location>
        <begin position="42"/>
        <end position="212"/>
    </location>
</feature>
<evidence type="ECO:0000256" key="9">
    <source>
        <dbReference type="ARBA" id="ARBA00023204"/>
    </source>
</evidence>
<dbReference type="GO" id="GO:0005524">
    <property type="term" value="F:ATP binding"/>
    <property type="evidence" value="ECO:0007669"/>
    <property type="project" value="UniProtKB-KW"/>
</dbReference>
<keyword evidence="3" id="KW-0227">DNA damage</keyword>
<evidence type="ECO:0000256" key="8">
    <source>
        <dbReference type="ARBA" id="ARBA00023125"/>
    </source>
</evidence>
<dbReference type="AlphaFoldDB" id="A0A9D2D594"/>
<dbReference type="Proteomes" id="UP000824025">
    <property type="component" value="Unassembled WGS sequence"/>
</dbReference>
<evidence type="ECO:0000256" key="1">
    <source>
        <dbReference type="ARBA" id="ARBA00022722"/>
    </source>
</evidence>
<evidence type="ECO:0000256" key="4">
    <source>
        <dbReference type="ARBA" id="ARBA00022801"/>
    </source>
</evidence>
<evidence type="ECO:0000256" key="3">
    <source>
        <dbReference type="ARBA" id="ARBA00022763"/>
    </source>
</evidence>
<evidence type="ECO:0000256" key="6">
    <source>
        <dbReference type="ARBA" id="ARBA00022839"/>
    </source>
</evidence>
<dbReference type="GO" id="GO:0004527">
    <property type="term" value="F:exonuclease activity"/>
    <property type="evidence" value="ECO:0007669"/>
    <property type="project" value="UniProtKB-KW"/>
</dbReference>
<dbReference type="InterPro" id="IPR049035">
    <property type="entry name" value="ADDB_N"/>
</dbReference>
<dbReference type="GO" id="GO:0003677">
    <property type="term" value="F:DNA binding"/>
    <property type="evidence" value="ECO:0007669"/>
    <property type="project" value="UniProtKB-KW"/>
</dbReference>
<dbReference type="PANTHER" id="PTHR30591:SF1">
    <property type="entry name" value="RECBCD ENZYME SUBUNIT RECC"/>
    <property type="match status" value="1"/>
</dbReference>
<dbReference type="GO" id="GO:0004386">
    <property type="term" value="F:helicase activity"/>
    <property type="evidence" value="ECO:0007669"/>
    <property type="project" value="UniProtKB-KW"/>
</dbReference>
<name>A0A9D2D594_9FIRM</name>
<dbReference type="InterPro" id="IPR038726">
    <property type="entry name" value="PDDEXK_AddAB-type"/>
</dbReference>
<evidence type="ECO:0000313" key="12">
    <source>
        <dbReference type="EMBL" id="HIZ08882.1"/>
    </source>
</evidence>
<dbReference type="SUPFAM" id="SSF52980">
    <property type="entry name" value="Restriction endonuclease-like"/>
    <property type="match status" value="1"/>
</dbReference>
<reference evidence="12" key="1">
    <citation type="journal article" date="2021" name="PeerJ">
        <title>Extensive microbial diversity within the chicken gut microbiome revealed by metagenomics and culture.</title>
        <authorList>
            <person name="Gilroy R."/>
            <person name="Ravi A."/>
            <person name="Getino M."/>
            <person name="Pursley I."/>
            <person name="Horton D.L."/>
            <person name="Alikhan N.F."/>
            <person name="Baker D."/>
            <person name="Gharbi K."/>
            <person name="Hall N."/>
            <person name="Watson M."/>
            <person name="Adriaenssens E.M."/>
            <person name="Foster-Nyarko E."/>
            <person name="Jarju S."/>
            <person name="Secka A."/>
            <person name="Antonio M."/>
            <person name="Oren A."/>
            <person name="Chaudhuri R.R."/>
            <person name="La Ragione R."/>
            <person name="Hildebrand F."/>
            <person name="Pallen M.J."/>
        </authorList>
    </citation>
    <scope>NUCLEOTIDE SEQUENCE</scope>
    <source>
        <strain evidence="12">CHK192-19661</strain>
    </source>
</reference>
<proteinExistence type="predicted"/>
<keyword evidence="5" id="KW-0347">Helicase</keyword>
<accession>A0A9D2D594</accession>
<reference evidence="12" key="2">
    <citation type="submission" date="2021-04" db="EMBL/GenBank/DDBJ databases">
        <authorList>
            <person name="Gilroy R."/>
        </authorList>
    </citation>
    <scope>NUCLEOTIDE SEQUENCE</scope>
    <source>
        <strain evidence="12">CHK192-19661</strain>
    </source>
</reference>
<keyword evidence="1" id="KW-0540">Nuclease</keyword>
<evidence type="ECO:0000256" key="2">
    <source>
        <dbReference type="ARBA" id="ARBA00022741"/>
    </source>
</evidence>
<dbReference type="PANTHER" id="PTHR30591">
    <property type="entry name" value="RECBCD ENZYME SUBUNIT RECC"/>
    <property type="match status" value="1"/>
</dbReference>
<dbReference type="Gene3D" id="3.40.50.300">
    <property type="entry name" value="P-loop containing nucleotide triphosphate hydrolases"/>
    <property type="match status" value="3"/>
</dbReference>
<dbReference type="InterPro" id="IPR027417">
    <property type="entry name" value="P-loop_NTPase"/>
</dbReference>
<comment type="caution">
    <text evidence="12">The sequence shown here is derived from an EMBL/GenBank/DDBJ whole genome shotgun (WGS) entry which is preliminary data.</text>
</comment>
<dbReference type="InterPro" id="IPR011335">
    <property type="entry name" value="Restrct_endonuc-II-like"/>
</dbReference>
<keyword evidence="8" id="KW-0238">DNA-binding</keyword>
<feature type="domain" description="PD-(D/E)XK endonuclease-like" evidence="10">
    <location>
        <begin position="717"/>
        <end position="1020"/>
    </location>
</feature>
<dbReference type="InterPro" id="IPR011604">
    <property type="entry name" value="PDDEXK-like_dom_sf"/>
</dbReference>
<evidence type="ECO:0000256" key="5">
    <source>
        <dbReference type="ARBA" id="ARBA00022806"/>
    </source>
</evidence>
<evidence type="ECO:0000256" key="7">
    <source>
        <dbReference type="ARBA" id="ARBA00022840"/>
    </source>
</evidence>
<evidence type="ECO:0000259" key="11">
    <source>
        <dbReference type="Pfam" id="PF21445"/>
    </source>
</evidence>
<dbReference type="GO" id="GO:0006281">
    <property type="term" value="P:DNA repair"/>
    <property type="evidence" value="ECO:0007669"/>
    <property type="project" value="UniProtKB-KW"/>
</dbReference>
<evidence type="ECO:0000313" key="13">
    <source>
        <dbReference type="Proteomes" id="UP000824025"/>
    </source>
</evidence>
<evidence type="ECO:0000259" key="10">
    <source>
        <dbReference type="Pfam" id="PF12705"/>
    </source>
</evidence>
<dbReference type="Pfam" id="PF21445">
    <property type="entry name" value="ADDB_N"/>
    <property type="match status" value="1"/>
</dbReference>
<keyword evidence="6" id="KW-0269">Exonuclease</keyword>
<dbReference type="EMBL" id="DXCF01000002">
    <property type="protein sequence ID" value="HIZ08882.1"/>
    <property type="molecule type" value="Genomic_DNA"/>
</dbReference>
<protein>
    <submittedName>
        <fullName evidence="12">PD-(D/E)XK nuclease family protein</fullName>
    </submittedName>
</protein>
<keyword evidence="9" id="KW-0234">DNA repair</keyword>
<keyword evidence="2" id="KW-0547">Nucleotide-binding</keyword>
<keyword evidence="4" id="KW-0378">Hydrolase</keyword>
<keyword evidence="7" id="KW-0067">ATP-binding</keyword>
<organism evidence="12 13">
    <name type="scientific">Candidatus Borkfalkia avicola</name>
    <dbReference type="NCBI Taxonomy" id="2838503"/>
    <lineage>
        <taxon>Bacteria</taxon>
        <taxon>Bacillati</taxon>
        <taxon>Bacillota</taxon>
        <taxon>Clostridia</taxon>
        <taxon>Christensenellales</taxon>
        <taxon>Christensenellaceae</taxon>
        <taxon>Candidatus Borkfalkia</taxon>
    </lineage>
</organism>
<sequence length="1050" mass="113069">MNAEIFVVPTVGELAAFLGRLPAGEKNLIFCEDRLTLEAERAVARAQGVAFDTKVTTFARFLGGGRKVLSKQGSVLVVGGIAASLSGKLRCFGKNPAGCAGRLYETIAQLRAALITPELLDEARAGADRVLADKLADISLVYRGYLDFLARGWLDESGVLSLLPEAMQKGGAAGANVYFVGFSSFTRQAAEGIRAALSLAKSVSAVLIGGEEALYTNEAVHDFEKYCALAGAACRRTYIPSALCPEAEALRRTLFDPAYPVPVNARNVHLFEGADEEDELVYAATVIQSEVLDRGLRYRDVALLLGDPKGSRVALEKVFGEYGIPYYADVKRTLAAHPLARFVLGWFALLSEGFDPADADAFVGSEFFGGDRRSRELYRNYLLHYANYRGGARRPVKEGADDPLVLDALRSRLLSAFDGASAAMTGGQYCRLVRGLLEKFECGKVQDELAAALEGQGLRAESAYMSRGLESILRVLSEAEELSGGTKMRAEEFSAVLSEALTALEVSLIPQYLDAVFVGDVAESRICGAKTVIAAGLTDAVPACGADTALITDRDIDRLRTLKVELSPKIREVNARARENVGVALCSFSERLYLSYPLSQAGKECRPAEFIASVRALSGTAAEPLAPLTRAALEGGNSPAYLRYLACKASAPVPAVRELLVRADAFRRGRGDFAVHTGLYGALRERGEAPDALLFGEKGAPAFVPSSAQLLFKGKNTVSPTMLERYFSCPYKNFAESGLLLSEREEAAVRVPDTGNFMHEVLRLLALKIPGLAGAEECAAFVRAEAERLLSSPPFCYMPDTAAGGYSAESLVREAVIVGGKVYEQIVNSEYTVSAVEEVFGYPSSRYAGIPLLSGERTLFLTGKIDRVDVSGEYSRVIDYKTGSSDTGEESYYTGRKLQLGLYLTAASRGGKPAGAYYFPAKAGFSKAGEEPFRMEGFTAGEDEVVRLSDKNVQPGGVSRYINASYGKKKNGRLQGEDFSDFLYYSVLVSRGCAEEISRGCIAPSPYEGACKHCPYGAVCGYDLSAGARKEKKVTAEEIVSVVQKRRGDR</sequence>
<dbReference type="Pfam" id="PF12705">
    <property type="entry name" value="PDDEXK_1"/>
    <property type="match status" value="1"/>
</dbReference>